<dbReference type="SUPFAM" id="SSF48403">
    <property type="entry name" value="Ankyrin repeat"/>
    <property type="match status" value="3"/>
</dbReference>
<evidence type="ECO:0000256" key="3">
    <source>
        <dbReference type="SAM" id="MobiDB-lite"/>
    </source>
</evidence>
<protein>
    <submittedName>
        <fullName evidence="5">Uncharacterized protein</fullName>
    </submittedName>
</protein>
<reference evidence="5" key="1">
    <citation type="submission" date="2022-11" db="UniProtKB">
        <authorList>
            <consortium name="WormBaseParasite"/>
        </authorList>
    </citation>
    <scope>IDENTIFICATION</scope>
</reference>
<dbReference type="PANTHER" id="PTHR24123:SF33">
    <property type="entry name" value="PROTEIN HOS4"/>
    <property type="match status" value="1"/>
</dbReference>
<feature type="compositionally biased region" description="Acidic residues" evidence="3">
    <location>
        <begin position="1041"/>
        <end position="1078"/>
    </location>
</feature>
<dbReference type="InterPro" id="IPR036770">
    <property type="entry name" value="Ankyrin_rpt-contain_sf"/>
</dbReference>
<feature type="region of interest" description="Disordered" evidence="3">
    <location>
        <begin position="1041"/>
        <end position="1086"/>
    </location>
</feature>
<proteinExistence type="predicted"/>
<evidence type="ECO:0000313" key="4">
    <source>
        <dbReference type="Proteomes" id="UP000887578"/>
    </source>
</evidence>
<dbReference type="InterPro" id="IPR051165">
    <property type="entry name" value="Multifunctional_ANK_Repeat"/>
</dbReference>
<dbReference type="SMART" id="SM00248">
    <property type="entry name" value="ANK"/>
    <property type="match status" value="12"/>
</dbReference>
<dbReference type="WBParaSite" id="PDA_v2.g3515.t1">
    <property type="protein sequence ID" value="PDA_v2.g3515.t1"/>
    <property type="gene ID" value="PDA_v2.g3515"/>
</dbReference>
<evidence type="ECO:0000313" key="5">
    <source>
        <dbReference type="WBParaSite" id="PDA_v2.g3515.t1"/>
    </source>
</evidence>
<dbReference type="Pfam" id="PF12796">
    <property type="entry name" value="Ank_2"/>
    <property type="match status" value="1"/>
</dbReference>
<sequence>MTFRNFGYLLRRGASINSAPDSSGNTAAHYACAYSWGSILRLLEKAEPSCLTQINSWHLTPLCVAFLKNHMDIVAYLLDEDHGEIKISVNDCDNEGNTLLMLVIKHESTIGDDKELIDKIEYLIERGANVEVKCATGKTAFHYFASKPIVLKATKPAFGSLATENKKRFTKEEYFKVVELLTGNKKAEIASMIDDSGNTVLEEALETGNFLLAEKVFEWTKKEAIERWTKNLETNEIQKNILHLIFDSVKIVYQTFNSFEYNLGFLKLFENISKEAKAKTLENGKTLLEAMAGQFDKAGRTPLIHVLRDMKQLRVPATTAEGAVNRDEIKKFIEQVIELARAYLRIDKESAFIREKPTKKDETFRINESGLFGRKALNSRKQKQNNSSNEEPYFSSAFELSLRFWLDSFKEEYMLKGSKVYNRNPLIKMMAEELKENGLIERALLEQDQRNGFKGYSPLLFCIQNDCTDSTCFILKICEDLKITQKVCSQILEKVFDSTKNEYKTVNKSALLLAVEKRNLLVAKYLAANTDLASKVDESGRNALHYLSTSPENVVEFLEAIISRGAKPNADKFGRYPLHYAIGAIHSTASTDISTDNIEYLIKVNPEAANKFDSLKRLPIHYAFIPVVEKEEKHFDFSSVTRADPIAVVVVILKHTKELSTPDIYGNTLVHYAAMAGSNICLLTLIDKCKDINFKNKLSNIPLGLAVENRNESATMTIIQAGGDVRAKVFSLPPEPLKEDSEKWKWLPDRSAEQQQISNTILSLVVRNGWQGIIYVILDKLNNQQNVLKNLCAAAIEHRQFNLAQTLLKKLKTDNSIKKEASILYEKLAGFCNINEEPTSNLMRSLFSAGMLWQEYETANSRAAEIYAEKCDLHGLQLLKTLDQEFNDGQNWKEHLRSHGALQVLKNLFKSWKGNLPKPEALRLLSFISEYSIACGNISTRLFDTNKPAFDGMQAPKHRKPIPEKQNVTALIYAVQVRKYGLAEFLLGTLNVDVNAPDERGRTALMHAIMSNDEIMIKILARMKKGHGTDISEASQMEAVIEEEPEEDGTASSGDDDEIEADEDSENNDDEDGTETDDSSQPSPPKKIALLLSRKTKVISRKAPKSSKKNKDTKLQLSFKNSKINVAATDANGRTALHYLVEPNGYENVALVKELFKAETGFIPLITKNDNNGESPLSLASKLRQKSIFPLFQSYIRKGQSNGVTTSTIQDPSELPKIVSLKSAHDFEKVSAEFVAAQSKSQQRIEKL</sequence>
<keyword evidence="1" id="KW-0677">Repeat</keyword>
<name>A0A914QJY4_9BILA</name>
<dbReference type="PANTHER" id="PTHR24123">
    <property type="entry name" value="ANKYRIN REPEAT-CONTAINING"/>
    <property type="match status" value="1"/>
</dbReference>
<dbReference type="Proteomes" id="UP000887578">
    <property type="component" value="Unplaced"/>
</dbReference>
<evidence type="ECO:0000256" key="2">
    <source>
        <dbReference type="ARBA" id="ARBA00023043"/>
    </source>
</evidence>
<dbReference type="Gene3D" id="1.25.40.20">
    <property type="entry name" value="Ankyrin repeat-containing domain"/>
    <property type="match status" value="5"/>
</dbReference>
<keyword evidence="4" id="KW-1185">Reference proteome</keyword>
<dbReference type="InterPro" id="IPR002110">
    <property type="entry name" value="Ankyrin_rpt"/>
</dbReference>
<evidence type="ECO:0000256" key="1">
    <source>
        <dbReference type="ARBA" id="ARBA00022737"/>
    </source>
</evidence>
<accession>A0A914QJY4</accession>
<dbReference type="AlphaFoldDB" id="A0A914QJY4"/>
<keyword evidence="2" id="KW-0040">ANK repeat</keyword>
<organism evidence="4 5">
    <name type="scientific">Panagrolaimus davidi</name>
    <dbReference type="NCBI Taxonomy" id="227884"/>
    <lineage>
        <taxon>Eukaryota</taxon>
        <taxon>Metazoa</taxon>
        <taxon>Ecdysozoa</taxon>
        <taxon>Nematoda</taxon>
        <taxon>Chromadorea</taxon>
        <taxon>Rhabditida</taxon>
        <taxon>Tylenchina</taxon>
        <taxon>Panagrolaimomorpha</taxon>
        <taxon>Panagrolaimoidea</taxon>
        <taxon>Panagrolaimidae</taxon>
        <taxon>Panagrolaimus</taxon>
    </lineage>
</organism>